<dbReference type="GeneID" id="68111467"/>
<feature type="region of interest" description="Disordered" evidence="1">
    <location>
        <begin position="289"/>
        <end position="323"/>
    </location>
</feature>
<protein>
    <submittedName>
        <fullName evidence="2">Uncharacterized protein</fullName>
    </submittedName>
</protein>
<dbReference type="AlphaFoldDB" id="A0A6A5BRZ0"/>
<proteinExistence type="predicted"/>
<dbReference type="Pfam" id="PF14025">
    <property type="entry name" value="DUF4241"/>
    <property type="match status" value="1"/>
</dbReference>
<comment type="caution">
    <text evidence="2">The sequence shown here is derived from an EMBL/GenBank/DDBJ whole genome shotgun (WGS) entry which is preliminary data.</text>
</comment>
<dbReference type="InterPro" id="IPR025335">
    <property type="entry name" value="DUF4241"/>
</dbReference>
<sequence>MLDFCFERIKTPCFIPQVLGNNEPFSKAKGKIGVINNHQFGELFWCEQSQCVAQFNNQSEHLFEKVLSLQDLMGLEFKLVSDIFNEESLLKDLEFSCYEPRVQNSKSLEIVDPSTLSSESQKRISIAYQCVENRYNDMEIIAGIGCKEFKDKLGDAISDSYVELVASITRGCFSYASINLKDLIEEHDNPSLLVSQSQQQLKHFEKLALEQLFQVESTRIRVCDPFSESGGVIIENVKPGLWKWAQYGCDSKINDSTDYVAQLLAVHSDHKYLLQDPKIWIIPEGTYQNDSSQENEFDDEHNEMEDDSSDENESTFQNDYSEETEMSKFHKKELEGGWYVMKLGVGVDVAMAGIYDQKYFNDASVLELEKKQNRSAIDLFFKFSSYSEWQEYVSKVMEQQNYPNSIPVPYGIISSYACLFKKSEDQVVAVKLVFVNDTD</sequence>
<dbReference type="VEuPathDB" id="AmoebaDB:NF0110380"/>
<accession>A0A6A5BRZ0</accession>
<feature type="compositionally biased region" description="Acidic residues" evidence="1">
    <location>
        <begin position="293"/>
        <end position="313"/>
    </location>
</feature>
<evidence type="ECO:0000313" key="3">
    <source>
        <dbReference type="Proteomes" id="UP000444721"/>
    </source>
</evidence>
<dbReference type="VEuPathDB" id="AmoebaDB:NfTy_068120"/>
<evidence type="ECO:0000313" key="2">
    <source>
        <dbReference type="EMBL" id="KAF0976954.1"/>
    </source>
</evidence>
<reference evidence="2 3" key="1">
    <citation type="journal article" date="2019" name="Sci. Rep.">
        <title>Nanopore sequencing improves the draft genome of the human pathogenic amoeba Naegleria fowleri.</title>
        <authorList>
            <person name="Liechti N."/>
            <person name="Schurch N."/>
            <person name="Bruggmann R."/>
            <person name="Wittwer M."/>
        </authorList>
    </citation>
    <scope>NUCLEOTIDE SEQUENCE [LARGE SCALE GENOMIC DNA]</scope>
    <source>
        <strain evidence="2 3">ATCC 30894</strain>
    </source>
</reference>
<dbReference type="VEuPathDB" id="AmoebaDB:FDP41_004249"/>
<dbReference type="RefSeq" id="XP_044561667.1">
    <property type="nucleotide sequence ID" value="XM_044707643.1"/>
</dbReference>
<evidence type="ECO:0000256" key="1">
    <source>
        <dbReference type="SAM" id="MobiDB-lite"/>
    </source>
</evidence>
<name>A0A6A5BRZ0_NAEFO</name>
<dbReference type="Proteomes" id="UP000444721">
    <property type="component" value="Unassembled WGS sequence"/>
</dbReference>
<dbReference type="EMBL" id="VFQX01000036">
    <property type="protein sequence ID" value="KAF0976954.1"/>
    <property type="molecule type" value="Genomic_DNA"/>
</dbReference>
<keyword evidence="3" id="KW-1185">Reference proteome</keyword>
<gene>
    <name evidence="2" type="ORF">FDP41_004249</name>
</gene>
<organism evidence="2 3">
    <name type="scientific">Naegleria fowleri</name>
    <name type="common">Brain eating amoeba</name>
    <dbReference type="NCBI Taxonomy" id="5763"/>
    <lineage>
        <taxon>Eukaryota</taxon>
        <taxon>Discoba</taxon>
        <taxon>Heterolobosea</taxon>
        <taxon>Tetramitia</taxon>
        <taxon>Eutetramitia</taxon>
        <taxon>Vahlkampfiidae</taxon>
        <taxon>Naegleria</taxon>
    </lineage>
</organism>